<evidence type="ECO:0000259" key="3">
    <source>
        <dbReference type="Pfam" id="PF10432"/>
    </source>
</evidence>
<dbReference type="GO" id="GO:0004347">
    <property type="term" value="F:glucose-6-phosphate isomerase activity"/>
    <property type="evidence" value="ECO:0007669"/>
    <property type="project" value="InterPro"/>
</dbReference>
<gene>
    <name evidence="4" type="ORF">CO048_00490</name>
</gene>
<evidence type="ECO:0000313" key="5">
    <source>
        <dbReference type="Proteomes" id="UP000230580"/>
    </source>
</evidence>
<evidence type="ECO:0000313" key="4">
    <source>
        <dbReference type="EMBL" id="PJC34344.1"/>
    </source>
</evidence>
<proteinExistence type="inferred from homology"/>
<comment type="caution">
    <text evidence="4">The sequence shown here is derived from an EMBL/GenBank/DDBJ whole genome shotgun (WGS) entry which is preliminary data.</text>
</comment>
<protein>
    <recommendedName>
        <fullName evidence="3">Bifunctional glucose-6-phosphate/mannose-6-phosphate isomerase C-terminal domain-containing protein</fullName>
    </recommendedName>
</protein>
<dbReference type="InterPro" id="IPR019490">
    <property type="entry name" value="Glu6P/Mann6P_isomerase_C"/>
</dbReference>
<dbReference type="Gene3D" id="3.40.50.10490">
    <property type="entry name" value="Glucose-6-phosphate isomerase like protein, domain 1"/>
    <property type="match status" value="1"/>
</dbReference>
<feature type="domain" description="Bifunctional glucose-6-phosphate/mannose-6-phosphate isomerase C-terminal" evidence="3">
    <location>
        <begin position="10"/>
        <end position="142"/>
    </location>
</feature>
<comment type="similarity">
    <text evidence="1">Belongs to the PGI/PMI family.</text>
</comment>
<feature type="non-terminal residue" evidence="4">
    <location>
        <position position="143"/>
    </location>
</feature>
<dbReference type="GO" id="GO:1901135">
    <property type="term" value="P:carbohydrate derivative metabolic process"/>
    <property type="evidence" value="ECO:0007669"/>
    <property type="project" value="InterPro"/>
</dbReference>
<dbReference type="Proteomes" id="UP000230580">
    <property type="component" value="Unassembled WGS sequence"/>
</dbReference>
<evidence type="ECO:0000256" key="1">
    <source>
        <dbReference type="ARBA" id="ARBA00010523"/>
    </source>
</evidence>
<evidence type="ECO:0000256" key="2">
    <source>
        <dbReference type="ARBA" id="ARBA00023235"/>
    </source>
</evidence>
<dbReference type="CDD" id="cd05637">
    <property type="entry name" value="SIS_PGI_PMI_2"/>
    <property type="match status" value="1"/>
</dbReference>
<dbReference type="EMBL" id="PFRZ01000008">
    <property type="protein sequence ID" value="PJC34344.1"/>
    <property type="molecule type" value="Genomic_DNA"/>
</dbReference>
<dbReference type="GO" id="GO:0097367">
    <property type="term" value="F:carbohydrate derivative binding"/>
    <property type="evidence" value="ECO:0007669"/>
    <property type="project" value="InterPro"/>
</dbReference>
<dbReference type="GO" id="GO:0005975">
    <property type="term" value="P:carbohydrate metabolic process"/>
    <property type="evidence" value="ECO:0007669"/>
    <property type="project" value="InterPro"/>
</dbReference>
<dbReference type="AlphaFoldDB" id="A0A2M8F4W5"/>
<name>A0A2M8F4W5_9BACT</name>
<dbReference type="InterPro" id="IPR046348">
    <property type="entry name" value="SIS_dom_sf"/>
</dbReference>
<keyword evidence="2" id="KW-0413">Isomerase</keyword>
<reference evidence="5" key="1">
    <citation type="submission" date="2017-09" db="EMBL/GenBank/DDBJ databases">
        <title>Depth-based differentiation of microbial function through sediment-hosted aquifers and enrichment of novel symbionts in the deep terrestrial subsurface.</title>
        <authorList>
            <person name="Probst A.J."/>
            <person name="Ladd B."/>
            <person name="Jarett J.K."/>
            <person name="Geller-Mcgrath D.E."/>
            <person name="Sieber C.M.K."/>
            <person name="Emerson J.B."/>
            <person name="Anantharaman K."/>
            <person name="Thomas B.C."/>
            <person name="Malmstrom R."/>
            <person name="Stieglmeier M."/>
            <person name="Klingl A."/>
            <person name="Woyke T."/>
            <person name="Ryan C.M."/>
            <person name="Banfield J.F."/>
        </authorList>
    </citation>
    <scope>NUCLEOTIDE SEQUENCE [LARGE SCALE GENOMIC DNA]</scope>
</reference>
<feature type="non-terminal residue" evidence="4">
    <location>
        <position position="1"/>
    </location>
</feature>
<sequence length="143" mass="16575">LSPADLKVQGENIAEELYGKVPVIYASNQYETVAYNWKIKFNETAKIPAFYNVLPELNHNEMTGFDKTENTKNIMDKFHFIFIAGSDDHPQVLKRIEVTERLYEERGLPSTKIWLEGESRAERIFKNLLIADWTALTLSSKYD</sequence>
<dbReference type="SUPFAM" id="SSF53697">
    <property type="entry name" value="SIS domain"/>
    <property type="match status" value="1"/>
</dbReference>
<organism evidence="4 5">
    <name type="scientific">Candidatus Roizmanbacteria bacterium CG_4_9_14_0_2_um_filter_35_15</name>
    <dbReference type="NCBI Taxonomy" id="1974836"/>
    <lineage>
        <taxon>Bacteria</taxon>
        <taxon>Candidatus Roizmaniibacteriota</taxon>
    </lineage>
</organism>
<accession>A0A2M8F4W5</accession>
<dbReference type="GO" id="GO:0004476">
    <property type="term" value="F:mannose-6-phosphate isomerase activity"/>
    <property type="evidence" value="ECO:0007669"/>
    <property type="project" value="InterPro"/>
</dbReference>
<dbReference type="Pfam" id="PF10432">
    <property type="entry name" value="bact-PGI_C"/>
    <property type="match status" value="1"/>
</dbReference>